<dbReference type="Proteomes" id="UP000729701">
    <property type="component" value="Unassembled WGS sequence"/>
</dbReference>
<evidence type="ECO:0000313" key="2">
    <source>
        <dbReference type="EMBL" id="MBW4670023.1"/>
    </source>
</evidence>
<reference evidence="2" key="2">
    <citation type="journal article" date="2022" name="Microbiol. Resour. Announc.">
        <title>Metagenome Sequencing to Explore Phylogenomics of Terrestrial Cyanobacteria.</title>
        <authorList>
            <person name="Ward R.D."/>
            <person name="Stajich J.E."/>
            <person name="Johansen J.R."/>
            <person name="Huntemann M."/>
            <person name="Clum A."/>
            <person name="Foster B."/>
            <person name="Foster B."/>
            <person name="Roux S."/>
            <person name="Palaniappan K."/>
            <person name="Varghese N."/>
            <person name="Mukherjee S."/>
            <person name="Reddy T.B.K."/>
            <person name="Daum C."/>
            <person name="Copeland A."/>
            <person name="Chen I.A."/>
            <person name="Ivanova N.N."/>
            <person name="Kyrpides N.C."/>
            <person name="Shapiro N."/>
            <person name="Eloe-Fadrosh E.A."/>
            <person name="Pietrasiak N."/>
        </authorList>
    </citation>
    <scope>NUCLEOTIDE SEQUENCE</scope>
    <source>
        <strain evidence="2">GSE-NOS-MK-12-04C</strain>
    </source>
</reference>
<evidence type="ECO:0000256" key="1">
    <source>
        <dbReference type="SAM" id="MobiDB-lite"/>
    </source>
</evidence>
<reference evidence="2" key="1">
    <citation type="submission" date="2021-05" db="EMBL/GenBank/DDBJ databases">
        <authorList>
            <person name="Pietrasiak N."/>
            <person name="Ward R."/>
            <person name="Stajich J.E."/>
            <person name="Kurbessoian T."/>
        </authorList>
    </citation>
    <scope>NUCLEOTIDE SEQUENCE</scope>
    <source>
        <strain evidence="2">GSE-NOS-MK-12-04C</strain>
    </source>
</reference>
<feature type="region of interest" description="Disordered" evidence="1">
    <location>
        <begin position="34"/>
        <end position="58"/>
    </location>
</feature>
<evidence type="ECO:0008006" key="4">
    <source>
        <dbReference type="Google" id="ProtNLM"/>
    </source>
</evidence>
<sequence>MTKTTQLQTILQAIKEAPQKVINFILVPVSRIFSPRDDDYPESGVQPFEGKTDKKKHH</sequence>
<accession>A0A951QQD2</accession>
<dbReference type="EMBL" id="JAHHGZ010000026">
    <property type="protein sequence ID" value="MBW4670023.1"/>
    <property type="molecule type" value="Genomic_DNA"/>
</dbReference>
<proteinExistence type="predicted"/>
<evidence type="ECO:0000313" key="3">
    <source>
        <dbReference type="Proteomes" id="UP000729701"/>
    </source>
</evidence>
<comment type="caution">
    <text evidence="2">The sequence shown here is derived from an EMBL/GenBank/DDBJ whole genome shotgun (WGS) entry which is preliminary data.</text>
</comment>
<dbReference type="AlphaFoldDB" id="A0A951QQD2"/>
<name>A0A951QQD2_9CYAN</name>
<gene>
    <name evidence="2" type="ORF">KME60_22085</name>
</gene>
<protein>
    <recommendedName>
        <fullName evidence="4">Menaquinone-specific isochorismate synthase</fullName>
    </recommendedName>
</protein>
<organism evidence="2 3">
    <name type="scientific">Cyanomargarita calcarea GSE-NOS-MK-12-04C</name>
    <dbReference type="NCBI Taxonomy" id="2839659"/>
    <lineage>
        <taxon>Bacteria</taxon>
        <taxon>Bacillati</taxon>
        <taxon>Cyanobacteriota</taxon>
        <taxon>Cyanophyceae</taxon>
        <taxon>Nostocales</taxon>
        <taxon>Cyanomargaritaceae</taxon>
        <taxon>Cyanomargarita</taxon>
    </lineage>
</organism>